<name>A0ABW9J1V6_9SPHI</name>
<dbReference type="RefSeq" id="WP_138721670.1">
    <property type="nucleotide sequence ID" value="NZ_SSHJ02000001.1"/>
</dbReference>
<accession>A0ABW9J1V6</accession>
<gene>
    <name evidence="3" type="ORF">E6A44_003005</name>
</gene>
<keyword evidence="4" id="KW-1185">Reference proteome</keyword>
<feature type="coiled-coil region" evidence="1">
    <location>
        <begin position="48"/>
        <end position="100"/>
    </location>
</feature>
<evidence type="ECO:0000313" key="3">
    <source>
        <dbReference type="EMBL" id="MFN0254521.1"/>
    </source>
</evidence>
<comment type="caution">
    <text evidence="3">The sequence shown here is derived from an EMBL/GenBank/DDBJ whole genome shotgun (WGS) entry which is preliminary data.</text>
</comment>
<keyword evidence="2" id="KW-0472">Membrane</keyword>
<evidence type="ECO:0000256" key="1">
    <source>
        <dbReference type="SAM" id="Coils"/>
    </source>
</evidence>
<keyword evidence="2" id="KW-1133">Transmembrane helix</keyword>
<reference evidence="3 4" key="1">
    <citation type="submission" date="2024-12" db="EMBL/GenBank/DDBJ databases">
        <authorList>
            <person name="Hu S."/>
        </authorList>
    </citation>
    <scope>NUCLEOTIDE SEQUENCE [LARGE SCALE GENOMIC DNA]</scope>
    <source>
        <strain evidence="3 4">THG-T11</strain>
    </source>
</reference>
<protein>
    <submittedName>
        <fullName evidence="3">Uncharacterized protein</fullName>
    </submittedName>
</protein>
<organism evidence="3 4">
    <name type="scientific">Pedobacter ureilyticus</name>
    <dbReference type="NCBI Taxonomy" id="1393051"/>
    <lineage>
        <taxon>Bacteria</taxon>
        <taxon>Pseudomonadati</taxon>
        <taxon>Bacteroidota</taxon>
        <taxon>Sphingobacteriia</taxon>
        <taxon>Sphingobacteriales</taxon>
        <taxon>Sphingobacteriaceae</taxon>
        <taxon>Pedobacter</taxon>
    </lineage>
</organism>
<dbReference type="EMBL" id="SSHJ02000001">
    <property type="protein sequence ID" value="MFN0254521.1"/>
    <property type="molecule type" value="Genomic_DNA"/>
</dbReference>
<keyword evidence="1" id="KW-0175">Coiled coil</keyword>
<dbReference type="Proteomes" id="UP001517247">
    <property type="component" value="Unassembled WGS sequence"/>
</dbReference>
<proteinExistence type="predicted"/>
<keyword evidence="2" id="KW-0812">Transmembrane</keyword>
<evidence type="ECO:0000256" key="2">
    <source>
        <dbReference type="SAM" id="Phobius"/>
    </source>
</evidence>
<feature type="transmembrane region" description="Helical" evidence="2">
    <location>
        <begin position="20"/>
        <end position="37"/>
    </location>
</feature>
<sequence length="130" mass="15269">MEDPKTDLIDETKVNLWQKFGLAVLAILATSLAWWLLPKFTNSKDETIKKQQESIERLKSTVEYYRKNKDFADSTLRVENKELKMENKDLRRENDSIRDLRFNDNTKGLERVISIIQNGKSAVVIKPKKR</sequence>
<evidence type="ECO:0000313" key="4">
    <source>
        <dbReference type="Proteomes" id="UP001517247"/>
    </source>
</evidence>